<protein>
    <submittedName>
        <fullName evidence="1">Uncharacterized protein</fullName>
    </submittedName>
</protein>
<accession>A0A9W9J6S0</accession>
<organism evidence="1 2">
    <name type="scientific">Penicillium cf. griseofulvum</name>
    <dbReference type="NCBI Taxonomy" id="2972120"/>
    <lineage>
        <taxon>Eukaryota</taxon>
        <taxon>Fungi</taxon>
        <taxon>Dikarya</taxon>
        <taxon>Ascomycota</taxon>
        <taxon>Pezizomycotina</taxon>
        <taxon>Eurotiomycetes</taxon>
        <taxon>Eurotiomycetidae</taxon>
        <taxon>Eurotiales</taxon>
        <taxon>Aspergillaceae</taxon>
        <taxon>Penicillium</taxon>
    </lineage>
</organism>
<name>A0A9W9J6S0_9EURO</name>
<proteinExistence type="predicted"/>
<comment type="caution">
    <text evidence="1">The sequence shown here is derived from an EMBL/GenBank/DDBJ whole genome shotgun (WGS) entry which is preliminary data.</text>
</comment>
<dbReference type="Proteomes" id="UP001150879">
    <property type="component" value="Unassembled WGS sequence"/>
</dbReference>
<dbReference type="EMBL" id="JAPQKP010000005">
    <property type="protein sequence ID" value="KAJ5189330.1"/>
    <property type="molecule type" value="Genomic_DNA"/>
</dbReference>
<sequence>MSGIGRIVNSIFSGSNENTLALAAVNFDFSLVTIEAPKEFKPLGSAIAKTRRQDAEEGKPHQTARRLGALFEDVLPSFPKLVEAFGQRVSEIVQDPRINPTGTSADGCFRPFVGTDGTSLWAAATSGIPAIGVYLLSCLLAQAWDSKQATALWVELVKQRQQEILSKLANNHIVSKSSVFSARQEISREDLAIWDNSARSFIRSANQAKQRESDQLMLIVKNLRFPINSSGSTYASILFVWKESLVNVEALLSGTPVDASSGLLLLAFRSWYLFPDLIVLGKGPPKHVPFHDRLFPAGGSCTLGQEKSMGSNPEGIQWSLTFSHLRYYGDPVVVQSNPNSSRVTFDEFVIAVLGHVFRKWGVSRRRHKDAAQWIVDLWDLISKSAQAANTTRQFVWLKVLHKAAENILDSDPQKAIKNESLLHFGRQRGDLFSVYKTETLLPFFGLCSPSRLAALSQDSDINCGITLLRGMAQELGLRAEDSLICHVLEGHDHKTTTRVTAFQAMTAIPHLRQKKKRNANGEPLNEHVHARWFFSCNIENKAKFDSLISECINQKRESCSLMQITSVDGILKETAFTWPIAPKMYSRGGKVPSSSCELSFEGACTCFEWEWTHNKPPQPRFRPVFGNWRFGLYVRATDDDFEGKVRRARDICKRSESTIPPEGRVEDYCLNPETLSDYLKFVTRGVNDDENITGGVNDDENITGISARDRWFEQNTPGMFYTGSPSLPIEFCKTLFTIELASSVYNHLKNATISLEACLSKPLFQSEWVPSPICARLELDEQHTNSTNPKIPPRLTVPLTRQQAFSCVARFDSGHVELDPDDLNSVLALCSEDSMYVAAIVLADPFEQSEAHELRRIVGNIGHPGISLLVAPEEPRMRPPSNQHTAISHGPYDFQRENNFGETSLHLSFTDWRFPLEAGGNRTIDQGVVVVEAVISVLDEGKWVADLDLLCIDFQVLSRIIKECDQHEAEDHDLEYDYTSIDNWDELLDTPEGVGIFRAHGNWAARLAAVSILSQRGQGHSIGLFGAGKVCFKCLETATEDNVDYLMANESPLPSVCID</sequence>
<keyword evidence="2" id="KW-1185">Reference proteome</keyword>
<evidence type="ECO:0000313" key="1">
    <source>
        <dbReference type="EMBL" id="KAJ5189330.1"/>
    </source>
</evidence>
<gene>
    <name evidence="1" type="ORF">N7472_008344</name>
</gene>
<reference evidence="1" key="1">
    <citation type="submission" date="2022-11" db="EMBL/GenBank/DDBJ databases">
        <authorList>
            <person name="Petersen C."/>
        </authorList>
    </citation>
    <scope>NUCLEOTIDE SEQUENCE</scope>
    <source>
        <strain evidence="1">IBT 16849</strain>
    </source>
</reference>
<dbReference type="AlphaFoldDB" id="A0A9W9J6S0"/>
<evidence type="ECO:0000313" key="2">
    <source>
        <dbReference type="Proteomes" id="UP001150879"/>
    </source>
</evidence>
<reference evidence="1" key="2">
    <citation type="journal article" date="2023" name="IMA Fungus">
        <title>Comparative genomic study of the Penicillium genus elucidates a diverse pangenome and 15 lateral gene transfer events.</title>
        <authorList>
            <person name="Petersen C."/>
            <person name="Sorensen T."/>
            <person name="Nielsen M.R."/>
            <person name="Sondergaard T.E."/>
            <person name="Sorensen J.L."/>
            <person name="Fitzpatrick D.A."/>
            <person name="Frisvad J.C."/>
            <person name="Nielsen K.L."/>
        </authorList>
    </citation>
    <scope>NUCLEOTIDE SEQUENCE</scope>
    <source>
        <strain evidence="1">IBT 16849</strain>
    </source>
</reference>